<dbReference type="Pfam" id="PF00072">
    <property type="entry name" value="Response_reg"/>
    <property type="match status" value="1"/>
</dbReference>
<sequence>MRPITILLIEDNEGDILLTIEALEDHNVSHNIKTIKDGAAAIAYFEQADDKIEIPDLILLDINLPKRTGHEVLRFIKQHKVYCKIPVIMLTTSSSERDMQLAQQNGADAFMSKPLDIDIFMKTTNQIENF</sequence>
<dbReference type="PANTHER" id="PTHR44520">
    <property type="entry name" value="RESPONSE REGULATOR RCP1-RELATED"/>
    <property type="match status" value="1"/>
</dbReference>
<dbReference type="PROSITE" id="PS50110">
    <property type="entry name" value="RESPONSE_REGULATORY"/>
    <property type="match status" value="1"/>
</dbReference>
<dbReference type="SMART" id="SM00448">
    <property type="entry name" value="REC"/>
    <property type="match status" value="1"/>
</dbReference>
<dbReference type="InterPro" id="IPR001789">
    <property type="entry name" value="Sig_transdc_resp-reg_receiver"/>
</dbReference>
<dbReference type="Gene3D" id="3.40.50.2300">
    <property type="match status" value="1"/>
</dbReference>
<protein>
    <submittedName>
        <fullName evidence="3">Response regulator</fullName>
    </submittedName>
</protein>
<dbReference type="InterPro" id="IPR052893">
    <property type="entry name" value="TCS_response_regulator"/>
</dbReference>
<dbReference type="InterPro" id="IPR011006">
    <property type="entry name" value="CheY-like_superfamily"/>
</dbReference>
<organism evidence="3 4">
    <name type="scientific">Pedobacter boryungensis</name>
    <dbReference type="NCBI Taxonomy" id="869962"/>
    <lineage>
        <taxon>Bacteria</taxon>
        <taxon>Pseudomonadati</taxon>
        <taxon>Bacteroidota</taxon>
        <taxon>Sphingobacteriia</taxon>
        <taxon>Sphingobacteriales</taxon>
        <taxon>Sphingobacteriaceae</taxon>
        <taxon>Pedobacter</taxon>
    </lineage>
</organism>
<keyword evidence="1" id="KW-0597">Phosphoprotein</keyword>
<reference evidence="3 4" key="1">
    <citation type="submission" date="2020-05" db="EMBL/GenBank/DDBJ databases">
        <title>Description of Pedobacter foliorum sp. nov.</title>
        <authorList>
            <person name="Qi S."/>
            <person name="Carlier A."/>
            <person name="Cnockaert M."/>
            <person name="Vandamme P."/>
        </authorList>
    </citation>
    <scope>NUCLEOTIDE SEQUENCE [LARGE SCALE GENOMIC DNA]</scope>
    <source>
        <strain evidence="3 4">LMG 31300</strain>
    </source>
</reference>
<feature type="domain" description="Response regulatory" evidence="2">
    <location>
        <begin position="5"/>
        <end position="128"/>
    </location>
</feature>
<keyword evidence="4" id="KW-1185">Reference proteome</keyword>
<evidence type="ECO:0000256" key="1">
    <source>
        <dbReference type="PROSITE-ProRule" id="PRU00169"/>
    </source>
</evidence>
<dbReference type="EMBL" id="JABMKV010000001">
    <property type="protein sequence ID" value="NQX31062.1"/>
    <property type="molecule type" value="Genomic_DNA"/>
</dbReference>
<evidence type="ECO:0000313" key="4">
    <source>
        <dbReference type="Proteomes" id="UP000762110"/>
    </source>
</evidence>
<proteinExistence type="predicted"/>
<feature type="modified residue" description="4-aspartylphosphate" evidence="1">
    <location>
        <position position="61"/>
    </location>
</feature>
<dbReference type="PANTHER" id="PTHR44520:SF2">
    <property type="entry name" value="RESPONSE REGULATOR RCP1"/>
    <property type="match status" value="1"/>
</dbReference>
<comment type="caution">
    <text evidence="3">The sequence shown here is derived from an EMBL/GenBank/DDBJ whole genome shotgun (WGS) entry which is preliminary data.</text>
</comment>
<dbReference type="SUPFAM" id="SSF52172">
    <property type="entry name" value="CheY-like"/>
    <property type="match status" value="1"/>
</dbReference>
<dbReference type="CDD" id="cd17557">
    <property type="entry name" value="REC_Rcp-like"/>
    <property type="match status" value="1"/>
</dbReference>
<dbReference type="Proteomes" id="UP000762110">
    <property type="component" value="Unassembled WGS sequence"/>
</dbReference>
<name>A0ABX2DAL3_9SPHI</name>
<accession>A0ABX2DAL3</accession>
<evidence type="ECO:0000259" key="2">
    <source>
        <dbReference type="PROSITE" id="PS50110"/>
    </source>
</evidence>
<dbReference type="RefSeq" id="WP_173269406.1">
    <property type="nucleotide sequence ID" value="NZ_JABMKV010000001.1"/>
</dbReference>
<evidence type="ECO:0000313" key="3">
    <source>
        <dbReference type="EMBL" id="NQX31062.1"/>
    </source>
</evidence>
<gene>
    <name evidence="3" type="ORF">HQN85_04970</name>
</gene>